<gene>
    <name evidence="1" type="ORF">ABUE30_01145</name>
</gene>
<reference evidence="1 2" key="1">
    <citation type="journal article" date="2013" name="Int. J. Syst. Evol. Microbiol.">
        <title>Celerinatantimonas yamalensis sp. nov., a cold-adapted diazotrophic bacterium from a cold permafrost brine.</title>
        <authorList>
            <person name="Shcherbakova V."/>
            <person name="Chuvilskaya N."/>
            <person name="Rivkina E."/>
            <person name="Demidov N."/>
            <person name="Uchaeva V."/>
            <person name="Suetin S."/>
            <person name="Suzina N."/>
            <person name="Gilichinsky D."/>
        </authorList>
    </citation>
    <scope>NUCLEOTIDE SEQUENCE [LARGE SCALE GENOMIC DNA]</scope>
    <source>
        <strain evidence="1 2">C7</strain>
    </source>
</reference>
<dbReference type="Pfam" id="PF00702">
    <property type="entry name" value="Hydrolase"/>
    <property type="match status" value="1"/>
</dbReference>
<dbReference type="SFLD" id="SFLDG01129">
    <property type="entry name" value="C1.5:_HAD__Beta-PGM__Phosphata"/>
    <property type="match status" value="1"/>
</dbReference>
<dbReference type="InterPro" id="IPR006439">
    <property type="entry name" value="HAD-SF_hydro_IA"/>
</dbReference>
<dbReference type="InterPro" id="IPR023198">
    <property type="entry name" value="PGP-like_dom2"/>
</dbReference>
<accession>A0ABW9G2B2</accession>
<dbReference type="NCBIfam" id="TIGR01509">
    <property type="entry name" value="HAD-SF-IA-v3"/>
    <property type="match status" value="1"/>
</dbReference>
<dbReference type="PANTHER" id="PTHR43611:SF3">
    <property type="entry name" value="FLAVIN MONONUCLEOTIDE HYDROLASE 1, CHLOROPLATIC"/>
    <property type="match status" value="1"/>
</dbReference>
<proteinExistence type="predicted"/>
<dbReference type="EMBL" id="JBEQCT010000001">
    <property type="protein sequence ID" value="MFM2483688.1"/>
    <property type="molecule type" value="Genomic_DNA"/>
</dbReference>
<keyword evidence="2" id="KW-1185">Reference proteome</keyword>
<dbReference type="InterPro" id="IPR023214">
    <property type="entry name" value="HAD_sf"/>
</dbReference>
<dbReference type="SFLD" id="SFLDS00003">
    <property type="entry name" value="Haloacid_Dehalogenase"/>
    <property type="match status" value="1"/>
</dbReference>
<dbReference type="PANTHER" id="PTHR43611">
    <property type="entry name" value="ALPHA-D-GLUCOSE 1-PHOSPHATE PHOSPHATASE"/>
    <property type="match status" value="1"/>
</dbReference>
<sequence>MPTIRNIVFDIGNVMVRWSPLEIIRLTFGEQVDGASLAANIFQSSLWLDYNRGVYTQLQVRQQLQEQMNFSDDELNRLFYYLVNSQILIYGQVDLLKRLHQAGYQLYTLTDNVPEIVSFIKQRYDFWPYFHGEVVSADVGCLKPDPVIYQYLLNTYQLNPAESVFTDDLMANIQGCQNAGMHGIHFRSSTQLETDLRALGVQMD</sequence>
<evidence type="ECO:0000313" key="1">
    <source>
        <dbReference type="EMBL" id="MFM2483688.1"/>
    </source>
</evidence>
<dbReference type="InterPro" id="IPR036412">
    <property type="entry name" value="HAD-like_sf"/>
</dbReference>
<dbReference type="Proteomes" id="UP001629953">
    <property type="component" value="Unassembled WGS sequence"/>
</dbReference>
<dbReference type="SUPFAM" id="SSF56784">
    <property type="entry name" value="HAD-like"/>
    <property type="match status" value="1"/>
</dbReference>
<dbReference type="NCBIfam" id="TIGR01549">
    <property type="entry name" value="HAD-SF-IA-v1"/>
    <property type="match status" value="1"/>
</dbReference>
<protein>
    <submittedName>
        <fullName evidence="1">HAD family phosphatase</fullName>
    </submittedName>
</protein>
<dbReference type="Gene3D" id="1.10.150.240">
    <property type="entry name" value="Putative phosphatase, domain 2"/>
    <property type="match status" value="1"/>
</dbReference>
<name>A0ABW9G2B2_9GAMM</name>
<dbReference type="Gene3D" id="3.40.50.1000">
    <property type="entry name" value="HAD superfamily/HAD-like"/>
    <property type="match status" value="1"/>
</dbReference>
<dbReference type="RefSeq" id="WP_408621850.1">
    <property type="nucleotide sequence ID" value="NZ_JBEQCT010000001.1"/>
</dbReference>
<comment type="caution">
    <text evidence="1">The sequence shown here is derived from an EMBL/GenBank/DDBJ whole genome shotgun (WGS) entry which is preliminary data.</text>
</comment>
<dbReference type="CDD" id="cd02603">
    <property type="entry name" value="HAD_sEH-N_like"/>
    <property type="match status" value="1"/>
</dbReference>
<organism evidence="1 2">
    <name type="scientific">Celerinatantimonas yamalensis</name>
    <dbReference type="NCBI Taxonomy" id="559956"/>
    <lineage>
        <taxon>Bacteria</taxon>
        <taxon>Pseudomonadati</taxon>
        <taxon>Pseudomonadota</taxon>
        <taxon>Gammaproteobacteria</taxon>
        <taxon>Celerinatantimonadaceae</taxon>
        <taxon>Celerinatantimonas</taxon>
    </lineage>
</organism>
<evidence type="ECO:0000313" key="2">
    <source>
        <dbReference type="Proteomes" id="UP001629953"/>
    </source>
</evidence>